<dbReference type="SUPFAM" id="SSF47336">
    <property type="entry name" value="ACP-like"/>
    <property type="match status" value="2"/>
</dbReference>
<keyword evidence="4" id="KW-0597">Phosphoprotein</keyword>
<gene>
    <name evidence="10" type="ORF">BRLA_c009500</name>
</gene>
<dbReference type="SMART" id="SM00823">
    <property type="entry name" value="PKS_PP"/>
    <property type="match status" value="2"/>
</dbReference>
<dbReference type="NCBIfam" id="NF003417">
    <property type="entry name" value="PRK04813.1"/>
    <property type="match status" value="2"/>
</dbReference>
<protein>
    <submittedName>
        <fullName evidence="10">NRPS domain-containing protein</fullName>
    </submittedName>
</protein>
<dbReference type="FunFam" id="1.10.1200.10:FF:000005">
    <property type="entry name" value="Nonribosomal peptide synthetase 1"/>
    <property type="match status" value="2"/>
</dbReference>
<comment type="similarity">
    <text evidence="2">Belongs to the ATP-dependent AMP-binding enzyme family.</text>
</comment>
<keyword evidence="6" id="KW-0677">Repeat</keyword>
<dbReference type="Pfam" id="PF00501">
    <property type="entry name" value="AMP-binding"/>
    <property type="match status" value="2"/>
</dbReference>
<dbReference type="HOGENOM" id="CLU_000022_0_0_9"/>
<dbReference type="GO" id="GO:0044550">
    <property type="term" value="P:secondary metabolite biosynthetic process"/>
    <property type="evidence" value="ECO:0007669"/>
    <property type="project" value="UniProtKB-ARBA"/>
</dbReference>
<organism evidence="10 11">
    <name type="scientific">Brevibacillus laterosporus LMG 15441</name>
    <dbReference type="NCBI Taxonomy" id="1042163"/>
    <lineage>
        <taxon>Bacteria</taxon>
        <taxon>Bacillati</taxon>
        <taxon>Bacillota</taxon>
        <taxon>Bacilli</taxon>
        <taxon>Bacillales</taxon>
        <taxon>Paenibacillaceae</taxon>
        <taxon>Brevibacillus</taxon>
    </lineage>
</organism>
<feature type="domain" description="Carrier" evidence="9">
    <location>
        <begin position="1983"/>
        <end position="2057"/>
    </location>
</feature>
<dbReference type="GO" id="GO:0016874">
    <property type="term" value="F:ligase activity"/>
    <property type="evidence" value="ECO:0007669"/>
    <property type="project" value="UniProtKB-KW"/>
</dbReference>
<dbReference type="Gene3D" id="3.30.559.10">
    <property type="entry name" value="Chloramphenicol acetyltransferase-like domain"/>
    <property type="match status" value="3"/>
</dbReference>
<dbReference type="GO" id="GO:0008610">
    <property type="term" value="P:lipid biosynthetic process"/>
    <property type="evidence" value="ECO:0007669"/>
    <property type="project" value="UniProtKB-ARBA"/>
</dbReference>
<evidence type="ECO:0000256" key="5">
    <source>
        <dbReference type="ARBA" id="ARBA00022598"/>
    </source>
</evidence>
<dbReference type="CDD" id="cd19543">
    <property type="entry name" value="DCL_NRPS"/>
    <property type="match status" value="1"/>
</dbReference>
<dbReference type="Pfam" id="PF13193">
    <property type="entry name" value="AMP-binding_C"/>
    <property type="match status" value="2"/>
</dbReference>
<evidence type="ECO:0000256" key="4">
    <source>
        <dbReference type="ARBA" id="ARBA00022553"/>
    </source>
</evidence>
<dbReference type="EMBL" id="CP007806">
    <property type="protein sequence ID" value="AIG25291.1"/>
    <property type="molecule type" value="Genomic_DNA"/>
</dbReference>
<dbReference type="Gene3D" id="3.30.559.30">
    <property type="entry name" value="Nonribosomal peptide synthetase, condensation domain"/>
    <property type="match status" value="3"/>
</dbReference>
<dbReference type="PANTHER" id="PTHR45527">
    <property type="entry name" value="NONRIBOSOMAL PEPTIDE SYNTHETASE"/>
    <property type="match status" value="1"/>
</dbReference>
<evidence type="ECO:0000256" key="2">
    <source>
        <dbReference type="ARBA" id="ARBA00006432"/>
    </source>
</evidence>
<dbReference type="FunFam" id="2.30.38.10:FF:000001">
    <property type="entry name" value="Non-ribosomal peptide synthetase PvdI"/>
    <property type="match status" value="2"/>
</dbReference>
<dbReference type="Proteomes" id="UP000005850">
    <property type="component" value="Chromosome"/>
</dbReference>
<dbReference type="Gene3D" id="3.40.50.980">
    <property type="match status" value="4"/>
</dbReference>
<evidence type="ECO:0000313" key="11">
    <source>
        <dbReference type="Proteomes" id="UP000005850"/>
    </source>
</evidence>
<evidence type="ECO:0000256" key="3">
    <source>
        <dbReference type="ARBA" id="ARBA00022450"/>
    </source>
</evidence>
<dbReference type="InterPro" id="IPR009081">
    <property type="entry name" value="PP-bd_ACP"/>
</dbReference>
<dbReference type="InterPro" id="IPR036736">
    <property type="entry name" value="ACP-like_sf"/>
</dbReference>
<dbReference type="Gene3D" id="3.30.300.30">
    <property type="match status" value="2"/>
</dbReference>
<comment type="cofactor">
    <cofactor evidence="1">
        <name>pantetheine 4'-phosphate</name>
        <dbReference type="ChEBI" id="CHEBI:47942"/>
    </cofactor>
</comment>
<accession>A0A075R1K6</accession>
<evidence type="ECO:0000256" key="6">
    <source>
        <dbReference type="ARBA" id="ARBA00022737"/>
    </source>
</evidence>
<keyword evidence="7" id="KW-0045">Antibiotic biosynthesis</keyword>
<dbReference type="NCBIfam" id="TIGR01720">
    <property type="entry name" value="NRPS-para261"/>
    <property type="match status" value="1"/>
</dbReference>
<feature type="domain" description="Carrier" evidence="9">
    <location>
        <begin position="956"/>
        <end position="1031"/>
    </location>
</feature>
<evidence type="ECO:0000256" key="1">
    <source>
        <dbReference type="ARBA" id="ARBA00001957"/>
    </source>
</evidence>
<dbReference type="eggNOG" id="COG1020">
    <property type="taxonomic scope" value="Bacteria"/>
</dbReference>
<dbReference type="KEGG" id="blr:BRLA_c009500"/>
<dbReference type="GO" id="GO:0043041">
    <property type="term" value="P:amino acid activation for nonribosomal peptide biosynthetic process"/>
    <property type="evidence" value="ECO:0007669"/>
    <property type="project" value="TreeGrafter"/>
</dbReference>
<dbReference type="FunFam" id="3.30.300.30:FF:000010">
    <property type="entry name" value="Enterobactin synthetase component F"/>
    <property type="match status" value="1"/>
</dbReference>
<dbReference type="CDD" id="cd17655">
    <property type="entry name" value="A_NRPS_Bac"/>
    <property type="match status" value="1"/>
</dbReference>
<dbReference type="CDD" id="cd19534">
    <property type="entry name" value="E_NRPS"/>
    <property type="match status" value="1"/>
</dbReference>
<dbReference type="SUPFAM" id="SSF56801">
    <property type="entry name" value="Acetyl-CoA synthetase-like"/>
    <property type="match status" value="2"/>
</dbReference>
<dbReference type="InterPro" id="IPR045851">
    <property type="entry name" value="AMP-bd_C_sf"/>
</dbReference>
<keyword evidence="3" id="KW-0596">Phosphopantetheine</keyword>
<dbReference type="PANTHER" id="PTHR45527:SF1">
    <property type="entry name" value="FATTY ACID SYNTHASE"/>
    <property type="match status" value="1"/>
</dbReference>
<keyword evidence="5" id="KW-0436">Ligase</keyword>
<evidence type="ECO:0000313" key="10">
    <source>
        <dbReference type="EMBL" id="AIG25291.1"/>
    </source>
</evidence>
<dbReference type="InterPro" id="IPR023213">
    <property type="entry name" value="CAT-like_dom_sf"/>
</dbReference>
<dbReference type="FunFam" id="3.40.50.980:FF:000001">
    <property type="entry name" value="Non-ribosomal peptide synthetase"/>
    <property type="match status" value="2"/>
</dbReference>
<dbReference type="Gene3D" id="1.10.1200.10">
    <property type="entry name" value="ACP-like"/>
    <property type="match status" value="2"/>
</dbReference>
<dbReference type="PROSITE" id="PS00012">
    <property type="entry name" value="PHOSPHOPANTETHEINE"/>
    <property type="match status" value="1"/>
</dbReference>
<proteinExistence type="inferred from homology"/>
<dbReference type="PROSITE" id="PS00455">
    <property type="entry name" value="AMP_BINDING"/>
    <property type="match status" value="2"/>
</dbReference>
<dbReference type="InterPro" id="IPR020845">
    <property type="entry name" value="AMP-binding_CS"/>
</dbReference>
<evidence type="ECO:0000259" key="9">
    <source>
        <dbReference type="PROSITE" id="PS50075"/>
    </source>
</evidence>
<evidence type="ECO:0000256" key="7">
    <source>
        <dbReference type="ARBA" id="ARBA00023194"/>
    </source>
</evidence>
<dbReference type="InterPro" id="IPR020806">
    <property type="entry name" value="PKS_PP-bd"/>
</dbReference>
<dbReference type="GO" id="GO:0031177">
    <property type="term" value="F:phosphopantetheine binding"/>
    <property type="evidence" value="ECO:0007669"/>
    <property type="project" value="InterPro"/>
</dbReference>
<dbReference type="CDD" id="cd19531">
    <property type="entry name" value="LCL_NRPS-like"/>
    <property type="match status" value="1"/>
</dbReference>
<dbReference type="InterPro" id="IPR025110">
    <property type="entry name" value="AMP-bd_C"/>
</dbReference>
<dbReference type="InterPro" id="IPR010060">
    <property type="entry name" value="NRPS_synth"/>
</dbReference>
<dbReference type="InterPro" id="IPR010071">
    <property type="entry name" value="AA_adenyl_dom"/>
</dbReference>
<dbReference type="RefSeq" id="WP_003335201.1">
    <property type="nucleotide sequence ID" value="NZ_CP007806.1"/>
</dbReference>
<dbReference type="NCBIfam" id="TIGR01733">
    <property type="entry name" value="AA-adenyl-dom"/>
    <property type="match status" value="2"/>
</dbReference>
<dbReference type="Pfam" id="PF00668">
    <property type="entry name" value="Condensation"/>
    <property type="match status" value="3"/>
</dbReference>
<dbReference type="Pfam" id="PF00550">
    <property type="entry name" value="PP-binding"/>
    <property type="match status" value="2"/>
</dbReference>
<dbReference type="InterPro" id="IPR000873">
    <property type="entry name" value="AMP-dep_synth/lig_dom"/>
</dbReference>
<dbReference type="GO" id="GO:0005829">
    <property type="term" value="C:cytosol"/>
    <property type="evidence" value="ECO:0007669"/>
    <property type="project" value="TreeGrafter"/>
</dbReference>
<dbReference type="SUPFAM" id="SSF52777">
    <property type="entry name" value="CoA-dependent acyltransferases"/>
    <property type="match status" value="6"/>
</dbReference>
<dbReference type="STRING" id="1042163.BRLA_c009500"/>
<dbReference type="InterPro" id="IPR001242">
    <property type="entry name" value="Condensation_dom"/>
</dbReference>
<dbReference type="PROSITE" id="PS50075">
    <property type="entry name" value="CARRIER"/>
    <property type="match status" value="2"/>
</dbReference>
<evidence type="ECO:0000256" key="8">
    <source>
        <dbReference type="ARBA" id="ARBA00023268"/>
    </source>
</evidence>
<dbReference type="Gene3D" id="2.30.38.10">
    <property type="entry name" value="Luciferase, Domain 3"/>
    <property type="match status" value="2"/>
</dbReference>
<sequence length="2526" mass="288376">MLSKANIKDIYTLSPLQKGMLFQHLKEESTAYFEQLHFTIKGQLYVDSFEASFQHLINKYDVLRTVFLYKNMTQPMQMVLKERKTSVHFEDISHLDSKAVSEYVEEFKNQDREKGFELSKDILMRFAILKAGAKSYHLIWSFHHILMDGWCMGIVLQDLFRMYQQHRQNIPITVESVPAYSEYIRWLEKQNVTKARDYWKNYLEGYEELTGIIRLDTKHTSHNNEVQECAFTLDKDITEGLTQLARHYSVTVNTLFQTIWGMLLQKYNNKDDVVFGAVVSGRPSEIHGVENMVGLFINTVPIRIQKQMNDTFSHLLKRVHESTLLSKQYEFVSLADIQTDAGFSGQLLDHILVFENYPISEGSFEEEEFTMDSIKTYEKTSYDLNVMIRPNEDQLDIAFQFNDDVYSSENVKRLFQHMKQLALAVIKNPDVRLEEIAMITEEERYQILHDFQGEIVDFVTEKTLPELFEDQVKRTPEAIALRFEDQQLTYQELNQRVNQLAWTLRMKGLQQEELVGIMVQRSLEMIVGVLAVIKAGGAYVPIDPEYPLDRIQYMLEDSGTNWLLTTKQSEIPSIYQGHVLYLEEDTVYHERSSDVEIVNQSSDLAYIIYTSGSTGQPKGVMIDHRAVHNLHLSAGIYGIAQGSQVLQFASLSFDASVGDIFHSLLTGATLHLVKKEQLLSGHAFMEWLDEAGITTIPFIPPSVLKELPYAKLPKLKTISTGGEELPADLVRIWGANRTFLNAYGPTETTVDASIGNCVEMTDKPSIGTPTVNKRAYILDQYGHIQPIGVPGELCVGGEGVARGYLHRPELTDEKFVNDPYVPNGRMYKTGDLARWLPDGTIEFLGRMDGQVKIRGFRIELGEIEARLNQAPSVKQAVVLARSGEQKQVYLCAYLVTDNDLKVSALRKELSQTLPDYMIPSFFIKVDKIPVTVNGKIDKKALPEPEKEVELQTEYVAPTNPTEEILVQIWQKVLGMERVGIEDNFFELGGHSIKAMMLASNIYKELKIDLPLREIFKHTTVKEMARFIDGRDEEEYVGIQPAAKQEYYPVSSAQKRMYVIQSLEDKAQGTSYNMPSFYKMKGSVDAEKLEKVFQTLMDRHESLRTSFHMIEEQLVQKVHEQVSWKMDMKTVSANDVSRLKDSFVQPFDISTAPLFRASLLTIHKDEHILMMDVHHIVGDGVSTTILFQELIQLYQGQALPEVKVHYKDYAVWQLSQQDRLKESENFWLQQFSGELPVLELPTDYSRPPIRRLEGEYVSQSLRGDLHESVKAFMKNHEVTLYMVLLATYNVLLHKYTNQHDIIVGTPVSDRPHPDVMSTVGMFVNTLAVRNQLESEQTFEEFLANVKNKMLEVYGHQEYPFEDVIEKVKVQRDTSRHPLFDTMFGVQNLEISHVELPDWGIEALDIDWTNSKFDMSWMVFEADGLEIGVEYSTSLFERNTIQRMIGHFEHIIEQIMENPQIRLADIQLTTEDERIQILEEFNHQPTKITYDQAIQNRFEEQAMKTPDAVALVYKGQELTYRELNQRSNQMARTLREHGVGRDQIIAVMINRSHELIISILAVLKAGGAYLPIDPTYPLDRIEHMLEDSQTAMLLTQKEIQIPTGYSGEVLFVDQADIYHEDATDLSSMNQPADLAYIIYTSGSTGKSKGVMIEHRSLHNLIHISHPYKMGAGSRVLQFASSSFDASVAEIFPALLTGSTLYIEEKEELLTNLVPYLLENQITTVALPPSLLRSVPYRELPALECIVSVGEACTFDIVQTWGQNRTFINGYGPTESTVCSAFGVVTAEDKRITIGKPFPNQKVYIINENQQLQPIGVPGELCIAGAGLSRGYLNRPELTQEKFVNNPFAPGERMYKTGDVARWLPDGNIEYAGRMDDQVKVRGNRVELGEVTSQLLTHPSITEAVVVPIVDTHGATTLCAYFIEDKEVKVNDLRHHLAKALPEFMIPTYFIKVDHIPLTGNGKVNKQALPDPSEFISAQTGHEIVAPSSQDEEILVQVWEEVLQFKPIGVEDNFFERGGDSIKALQIVARLSKYNRKLDSRHIFKNPTISMLAPYLEQRGALIEQDSIEGEVPLTPIQSWFFEQPFVHPHHFNQSMLLPNEQGWDRQRIEQAFTTIVRHHDALRMKYQFREKIIQENQGIEGEFFTLHEVDVTKERDWQMRIEQEANQLQASFDLTTGPLVKLGLYHTAYGDYLLIVVHHLLIDGVSWRILLEDFQTLYEQKGELPAKTTSFKAWAVQLEGYARSKKLQDEASYWKGLLNKSVRELPADKESSDTFLFGDTKEVQLTFDINETQDLLTDAHHAYKTKADDLLLAALVLSINEWTKQSDIIVNLEGHGRETIGEGIDLSRTIGWFTTIYPVLFEVENHQLSSVIKHVKETLRNVPNNGIGFGILQHMSHSDVSQSQLSSHHISFNYLGQMGEDSASQSETDNGVLINTGDQISPMNANPGSLNMTCLVMNNTLLVTFDYNPQRYEQETIQRLADRYKSNLKAVLDHCVQREQTERTPSDFSTKKLSLEDLDDVFATLKNL</sequence>
<dbReference type="FunFam" id="3.40.50.12780:FF:000012">
    <property type="entry name" value="Non-ribosomal peptide synthetase"/>
    <property type="match status" value="2"/>
</dbReference>
<keyword evidence="8" id="KW-0511">Multifunctional enzyme</keyword>
<keyword evidence="11" id="KW-1185">Reference proteome</keyword>
<dbReference type="InterPro" id="IPR006162">
    <property type="entry name" value="Ppantetheine_attach_site"/>
</dbReference>
<dbReference type="GO" id="GO:0017000">
    <property type="term" value="P:antibiotic biosynthetic process"/>
    <property type="evidence" value="ECO:0007669"/>
    <property type="project" value="UniProtKB-KW"/>
</dbReference>
<reference evidence="10 11" key="1">
    <citation type="journal article" date="2011" name="J. Bacteriol.">
        <title>Genome sequence of Brevibacillus laterosporus LMG 15441, a pathogen of invertebrates.</title>
        <authorList>
            <person name="Djukic M."/>
            <person name="Poehlein A."/>
            <person name="Thurmer A."/>
            <person name="Daniel R."/>
        </authorList>
    </citation>
    <scope>NUCLEOTIDE SEQUENCE [LARGE SCALE GENOMIC DNA]</scope>
    <source>
        <strain evidence="10 11">LMG 15441</strain>
    </source>
</reference>
<name>A0A075R1K6_BRELA</name>